<dbReference type="Gene3D" id="3.40.50.12580">
    <property type="match status" value="1"/>
</dbReference>
<dbReference type="EMBL" id="CP099837">
    <property type="protein sequence ID" value="USY20802.1"/>
    <property type="molecule type" value="Genomic_DNA"/>
</dbReference>
<name>A0ABY5DCE9_9ACTN</name>
<accession>A0ABY5DCE9</accession>
<dbReference type="Proteomes" id="UP001055940">
    <property type="component" value="Chromosome"/>
</dbReference>
<evidence type="ECO:0000313" key="2">
    <source>
        <dbReference type="EMBL" id="USY20802.1"/>
    </source>
</evidence>
<organism evidence="2 3">
    <name type="scientific">Nocardiopsis exhalans</name>
    <dbReference type="NCBI Taxonomy" id="163604"/>
    <lineage>
        <taxon>Bacteria</taxon>
        <taxon>Bacillati</taxon>
        <taxon>Actinomycetota</taxon>
        <taxon>Actinomycetes</taxon>
        <taxon>Streptosporangiales</taxon>
        <taxon>Nocardiopsidaceae</taxon>
        <taxon>Nocardiopsis</taxon>
    </lineage>
</organism>
<keyword evidence="3" id="KW-1185">Reference proteome</keyword>
<sequence length="579" mass="62831">MTAEENSRPARPLALTPRWRTADTSLHVLLVIHSVTAATRIADVLPALHDPRVQLYCTQTSGAVFANGIDEYIRESGIRHIPWNRARETEFDLVVTASLGDDLHEIKSKILRIPHGNGYNKRWNQEPGTRNQEPGTRNQEPGTQEVFGLSDGTLKHEGRLVPSAIALSHHEQYDRLREGCPDALPLAFLAGDPCYDRLLASAPRRLNYRKDLGLHTGHKLITVNSTWKTDSLFGADPEMVNRLLAELPYDEFRIALVLHPNVWSSHSSRQIEAWLAEALRSGLVLIPPHEGWRATVTAADLVISDHGSVSVYAAAIGCPVLLATDGRAAIDPGSGLGRLYEVAHHLDPRAPLPPQLHQAEKRREQTRKTARTWVSSAPGQALDLIRAEAYRLMGAAPPPHAPALLAVPPPRPQSSAPTSLWVSVTPAETGSPDGPEFVVHRTPAAVNPNGPGTLVSSDAELDHRLAAAADVLTVAECELPADEALWSDTVFSHRPGARLTAVHSPGGARLRTRHGGAHSVRFARPLPDDDAHLVVSVLADLLLTAEEPPTATSLAALSPLRIRISPDRTLTVPFQVSTA</sequence>
<reference evidence="2" key="1">
    <citation type="submission" date="2022-06" db="EMBL/GenBank/DDBJ databases">
        <authorList>
            <person name="Ping M."/>
        </authorList>
    </citation>
    <scope>NUCLEOTIDE SEQUENCE</scope>
    <source>
        <strain evidence="2">JCM11759T</strain>
    </source>
</reference>
<evidence type="ECO:0000313" key="3">
    <source>
        <dbReference type="Proteomes" id="UP001055940"/>
    </source>
</evidence>
<feature type="region of interest" description="Disordered" evidence="1">
    <location>
        <begin position="118"/>
        <end position="144"/>
    </location>
</feature>
<protein>
    <submittedName>
        <fullName evidence="2">Uncharacterized protein</fullName>
    </submittedName>
</protein>
<dbReference type="SUPFAM" id="SSF53756">
    <property type="entry name" value="UDP-Glycosyltransferase/glycogen phosphorylase"/>
    <property type="match status" value="1"/>
</dbReference>
<dbReference type="RefSeq" id="WP_254419827.1">
    <property type="nucleotide sequence ID" value="NZ_BAAAJB010000049.1"/>
</dbReference>
<proteinExistence type="predicted"/>
<gene>
    <name evidence="2" type="ORF">NE857_03875</name>
</gene>
<feature type="compositionally biased region" description="Polar residues" evidence="1">
    <location>
        <begin position="126"/>
        <end position="142"/>
    </location>
</feature>
<evidence type="ECO:0000256" key="1">
    <source>
        <dbReference type="SAM" id="MobiDB-lite"/>
    </source>
</evidence>
<dbReference type="InterPro" id="IPR043148">
    <property type="entry name" value="TagF_C"/>
</dbReference>